<feature type="domain" description="Halobacterial output" evidence="1">
    <location>
        <begin position="36"/>
        <end position="105"/>
    </location>
</feature>
<dbReference type="Proteomes" id="UP000011531">
    <property type="component" value="Unassembled WGS sequence"/>
</dbReference>
<dbReference type="RefSeq" id="WP_008421114.1">
    <property type="nucleotide sequence ID" value="NZ_AOIA01000033.1"/>
</dbReference>
<evidence type="ECO:0000313" key="3">
    <source>
        <dbReference type="Proteomes" id="UP000011531"/>
    </source>
</evidence>
<name>L9XR55_9EURY</name>
<keyword evidence="3" id="KW-1185">Reference proteome</keyword>
<dbReference type="Pfam" id="PF18545">
    <property type="entry name" value="HalOD1"/>
    <property type="match status" value="1"/>
</dbReference>
<evidence type="ECO:0000313" key="2">
    <source>
        <dbReference type="EMBL" id="ELY64299.1"/>
    </source>
</evidence>
<dbReference type="InterPro" id="IPR040624">
    <property type="entry name" value="HalOD1"/>
</dbReference>
<comment type="caution">
    <text evidence="2">The sequence shown here is derived from an EMBL/GenBank/DDBJ whole genome shotgun (WGS) entry which is preliminary data.</text>
</comment>
<proteinExistence type="predicted"/>
<gene>
    <name evidence="2" type="ORF">C492_05205</name>
</gene>
<accession>L9XR55</accession>
<dbReference type="STRING" id="1227498.C492_05205"/>
<sequence length="109" mass="11612">MSDETIYPETVPAVDDDRVGYDPKEGTFHARFDGEAETVTLAVVETVAAVTGREFGSMTPLFHIVDPEALSALVETTSARPIAVSFSYEGCCVTVSNDGTVVVEPPEEA</sequence>
<evidence type="ECO:0000259" key="1">
    <source>
        <dbReference type="Pfam" id="PF18545"/>
    </source>
</evidence>
<dbReference type="OrthoDB" id="198810at2157"/>
<dbReference type="EMBL" id="AOIA01000033">
    <property type="protein sequence ID" value="ELY64299.1"/>
    <property type="molecule type" value="Genomic_DNA"/>
</dbReference>
<dbReference type="AlphaFoldDB" id="L9XR55"/>
<organism evidence="2 3">
    <name type="scientific">Natronococcus jeotgali DSM 18795</name>
    <dbReference type="NCBI Taxonomy" id="1227498"/>
    <lineage>
        <taxon>Archaea</taxon>
        <taxon>Methanobacteriati</taxon>
        <taxon>Methanobacteriota</taxon>
        <taxon>Stenosarchaea group</taxon>
        <taxon>Halobacteria</taxon>
        <taxon>Halobacteriales</taxon>
        <taxon>Natrialbaceae</taxon>
        <taxon>Natronococcus</taxon>
    </lineage>
</organism>
<protein>
    <recommendedName>
        <fullName evidence="1">Halobacterial output domain-containing protein</fullName>
    </recommendedName>
</protein>
<reference evidence="2 3" key="1">
    <citation type="journal article" date="2014" name="PLoS Genet.">
        <title>Phylogenetically driven sequencing of extremely halophilic archaea reveals strategies for static and dynamic osmo-response.</title>
        <authorList>
            <person name="Becker E.A."/>
            <person name="Seitzer P.M."/>
            <person name="Tritt A."/>
            <person name="Larsen D."/>
            <person name="Krusor M."/>
            <person name="Yao A.I."/>
            <person name="Wu D."/>
            <person name="Madern D."/>
            <person name="Eisen J.A."/>
            <person name="Darling A.E."/>
            <person name="Facciotti M.T."/>
        </authorList>
    </citation>
    <scope>NUCLEOTIDE SEQUENCE [LARGE SCALE GENOMIC DNA]</scope>
    <source>
        <strain evidence="2 3">DSM 18795</strain>
    </source>
</reference>